<keyword evidence="2" id="KW-1133">Transmembrane helix</keyword>
<dbReference type="OrthoDB" id="8477132at2"/>
<feature type="transmembrane region" description="Helical" evidence="2">
    <location>
        <begin position="228"/>
        <end position="249"/>
    </location>
</feature>
<feature type="compositionally biased region" description="Basic and acidic residues" evidence="1">
    <location>
        <begin position="383"/>
        <end position="405"/>
    </location>
</feature>
<reference evidence="3 4" key="1">
    <citation type="submission" date="2016-10" db="EMBL/GenBank/DDBJ databases">
        <authorList>
            <person name="de Groot N.N."/>
        </authorList>
    </citation>
    <scope>NUCLEOTIDE SEQUENCE [LARGE SCALE GENOMIC DNA]</scope>
    <source>
        <strain evidence="3 4">CGMCC 4.1877</strain>
    </source>
</reference>
<sequence>MTDSSDAGSPTGTVLALVADPGLPTELAHRLVRDLPSELARRGAGSWEVRICDEPISLDAQGALPMLEIGDRIREKEEVDAVVLITDLPRRAGADPVVADAGTGHGVGLVSLPALGGWNQYRRCRDTVVRLLSRDLFAPADGTRPHEDTDAGSAGSLTRLDPGSEDAGNDDAGNDSGSDSGSASAEGSDESGTAGVEDEVDVRLALTGMRGRLRLLAGMVRANRPWRLVPSLSPAIAAAAAGAAFGIFYSNIWQLATAIGTWRQVVVALIALAGMTAWLIIDNSLWETRRNRSLREETILSNVSTVLTVACGVVIMFALLLVLAGFAAVLVIPPHYLGSTLMREAGVDDYVMIALLSTSMGTVAGALGSGFADDAAVRQAAYSRREQERRARLDREDARSTETHSTETPSSETHSTGSSREQA</sequence>
<keyword evidence="2" id="KW-0472">Membrane</keyword>
<keyword evidence="2" id="KW-0812">Transmembrane</keyword>
<dbReference type="STRING" id="260086.SAMN05216207_1001431"/>
<evidence type="ECO:0000256" key="1">
    <source>
        <dbReference type="SAM" id="MobiDB-lite"/>
    </source>
</evidence>
<dbReference type="EMBL" id="FOUY01000001">
    <property type="protein sequence ID" value="SFM63694.1"/>
    <property type="molecule type" value="Genomic_DNA"/>
</dbReference>
<dbReference type="AlphaFoldDB" id="A0A1I4SH06"/>
<dbReference type="RefSeq" id="WP_093336274.1">
    <property type="nucleotide sequence ID" value="NZ_FOUY01000001.1"/>
</dbReference>
<evidence type="ECO:0000256" key="2">
    <source>
        <dbReference type="SAM" id="Phobius"/>
    </source>
</evidence>
<keyword evidence="4" id="KW-1185">Reference proteome</keyword>
<feature type="compositionally biased region" description="Low complexity" evidence="1">
    <location>
        <begin position="406"/>
        <end position="423"/>
    </location>
</feature>
<feature type="compositionally biased region" description="Acidic residues" evidence="1">
    <location>
        <begin position="163"/>
        <end position="173"/>
    </location>
</feature>
<feature type="compositionally biased region" description="Low complexity" evidence="1">
    <location>
        <begin position="174"/>
        <end position="195"/>
    </location>
</feature>
<proteinExistence type="predicted"/>
<feature type="transmembrane region" description="Helical" evidence="2">
    <location>
        <begin position="302"/>
        <end position="330"/>
    </location>
</feature>
<evidence type="ECO:0000313" key="3">
    <source>
        <dbReference type="EMBL" id="SFM63694.1"/>
    </source>
</evidence>
<feature type="transmembrane region" description="Helical" evidence="2">
    <location>
        <begin position="261"/>
        <end position="281"/>
    </location>
</feature>
<name>A0A1I4SH06_PSUAM</name>
<feature type="transmembrane region" description="Helical" evidence="2">
    <location>
        <begin position="350"/>
        <end position="372"/>
    </location>
</feature>
<gene>
    <name evidence="3" type="ORF">SAMN05216207_1001431</name>
</gene>
<accession>A0A1I4SH06</accession>
<dbReference type="Proteomes" id="UP000199614">
    <property type="component" value="Unassembled WGS sequence"/>
</dbReference>
<evidence type="ECO:0000313" key="4">
    <source>
        <dbReference type="Proteomes" id="UP000199614"/>
    </source>
</evidence>
<feature type="region of interest" description="Disordered" evidence="1">
    <location>
        <begin position="139"/>
        <end position="196"/>
    </location>
</feature>
<protein>
    <submittedName>
        <fullName evidence="3">Uncharacterized protein</fullName>
    </submittedName>
</protein>
<organism evidence="3 4">
    <name type="scientific">Pseudonocardia ammonioxydans</name>
    <dbReference type="NCBI Taxonomy" id="260086"/>
    <lineage>
        <taxon>Bacteria</taxon>
        <taxon>Bacillati</taxon>
        <taxon>Actinomycetota</taxon>
        <taxon>Actinomycetes</taxon>
        <taxon>Pseudonocardiales</taxon>
        <taxon>Pseudonocardiaceae</taxon>
        <taxon>Pseudonocardia</taxon>
    </lineage>
</organism>
<feature type="region of interest" description="Disordered" evidence="1">
    <location>
        <begin position="382"/>
        <end position="423"/>
    </location>
</feature>